<feature type="compositionally biased region" description="Low complexity" evidence="6">
    <location>
        <begin position="128"/>
        <end position="140"/>
    </location>
</feature>
<dbReference type="InterPro" id="IPR036638">
    <property type="entry name" value="HLH_DNA-bd_sf"/>
</dbReference>
<dbReference type="PROSITE" id="PS50888">
    <property type="entry name" value="BHLH"/>
    <property type="match status" value="1"/>
</dbReference>
<dbReference type="Gene3D" id="4.10.280.10">
    <property type="entry name" value="Helix-loop-helix DNA-binding domain"/>
    <property type="match status" value="1"/>
</dbReference>
<comment type="subcellular location">
    <subcellularLocation>
        <location evidence="1">Nucleus</location>
    </subcellularLocation>
</comment>
<dbReference type="SMART" id="SM00353">
    <property type="entry name" value="HLH"/>
    <property type="match status" value="1"/>
</dbReference>
<keyword evidence="5" id="KW-0539">Nucleus</keyword>
<organism evidence="10">
    <name type="scientific">Taenia asiatica</name>
    <name type="common">Asian tapeworm</name>
    <dbReference type="NCBI Taxonomy" id="60517"/>
    <lineage>
        <taxon>Eukaryota</taxon>
        <taxon>Metazoa</taxon>
        <taxon>Spiralia</taxon>
        <taxon>Lophotrochozoa</taxon>
        <taxon>Platyhelminthes</taxon>
        <taxon>Cestoda</taxon>
        <taxon>Eucestoda</taxon>
        <taxon>Cyclophyllidea</taxon>
        <taxon>Taeniidae</taxon>
        <taxon>Taenia</taxon>
    </lineage>
</organism>
<evidence type="ECO:0000313" key="8">
    <source>
        <dbReference type="EMBL" id="VDK22282.1"/>
    </source>
</evidence>
<dbReference type="AlphaFoldDB" id="A0A158R6W5"/>
<dbReference type="GO" id="GO:0000785">
    <property type="term" value="C:chromatin"/>
    <property type="evidence" value="ECO:0007669"/>
    <property type="project" value="TreeGrafter"/>
</dbReference>
<evidence type="ECO:0000256" key="3">
    <source>
        <dbReference type="ARBA" id="ARBA00023125"/>
    </source>
</evidence>
<reference evidence="8 9" key="2">
    <citation type="submission" date="2018-11" db="EMBL/GenBank/DDBJ databases">
        <authorList>
            <consortium name="Pathogen Informatics"/>
        </authorList>
    </citation>
    <scope>NUCLEOTIDE SEQUENCE [LARGE SCALE GENOMIC DNA]</scope>
</reference>
<keyword evidence="2" id="KW-0805">Transcription regulation</keyword>
<evidence type="ECO:0000313" key="9">
    <source>
        <dbReference type="Proteomes" id="UP000282613"/>
    </source>
</evidence>
<feature type="compositionally biased region" description="Polar residues" evidence="6">
    <location>
        <begin position="52"/>
        <end position="72"/>
    </location>
</feature>
<dbReference type="PANTHER" id="PTHR11793:SF13">
    <property type="entry name" value="PROTEIN DAUGHTERLESS"/>
    <property type="match status" value="1"/>
</dbReference>
<dbReference type="WBParaSite" id="TASK_0000100101-mRNA-1">
    <property type="protein sequence ID" value="TASK_0000100101-mRNA-1"/>
    <property type="gene ID" value="TASK_0000100101"/>
</dbReference>
<feature type="region of interest" description="Disordered" evidence="6">
    <location>
        <begin position="421"/>
        <end position="502"/>
    </location>
</feature>
<dbReference type="PANTHER" id="PTHR11793">
    <property type="entry name" value="BASIC HELIX-LOOP-HELIX TRANSCRIPTION FACTOR"/>
    <property type="match status" value="1"/>
</dbReference>
<dbReference type="GO" id="GO:0000978">
    <property type="term" value="F:RNA polymerase II cis-regulatory region sequence-specific DNA binding"/>
    <property type="evidence" value="ECO:0007669"/>
    <property type="project" value="TreeGrafter"/>
</dbReference>
<dbReference type="InterPro" id="IPR051098">
    <property type="entry name" value="NeuroDiff_E-box_TFs"/>
</dbReference>
<dbReference type="SUPFAM" id="SSF47459">
    <property type="entry name" value="HLH, helix-loop-helix DNA-binding domain"/>
    <property type="match status" value="1"/>
</dbReference>
<evidence type="ECO:0000259" key="7">
    <source>
        <dbReference type="PROSITE" id="PS50888"/>
    </source>
</evidence>
<keyword evidence="9" id="KW-1185">Reference proteome</keyword>
<dbReference type="Pfam" id="PF00010">
    <property type="entry name" value="HLH"/>
    <property type="match status" value="1"/>
</dbReference>
<feature type="region of interest" description="Disordered" evidence="6">
    <location>
        <begin position="46"/>
        <end position="72"/>
    </location>
</feature>
<evidence type="ECO:0000256" key="4">
    <source>
        <dbReference type="ARBA" id="ARBA00023163"/>
    </source>
</evidence>
<evidence type="ECO:0000256" key="6">
    <source>
        <dbReference type="SAM" id="MobiDB-lite"/>
    </source>
</evidence>
<feature type="domain" description="BHLH" evidence="7">
    <location>
        <begin position="493"/>
        <end position="546"/>
    </location>
</feature>
<keyword evidence="3" id="KW-0238">DNA-binding</keyword>
<dbReference type="Proteomes" id="UP000282613">
    <property type="component" value="Unassembled WGS sequence"/>
</dbReference>
<proteinExistence type="predicted"/>
<keyword evidence="4" id="KW-0804">Transcription</keyword>
<dbReference type="GO" id="GO:0000981">
    <property type="term" value="F:DNA-binding transcription factor activity, RNA polymerase II-specific"/>
    <property type="evidence" value="ECO:0007669"/>
    <property type="project" value="TreeGrafter"/>
</dbReference>
<feature type="compositionally biased region" description="Gly residues" evidence="6">
    <location>
        <begin position="428"/>
        <end position="441"/>
    </location>
</feature>
<dbReference type="STRING" id="60517.A0A158R6W5"/>
<dbReference type="GO" id="GO:0005634">
    <property type="term" value="C:nucleus"/>
    <property type="evidence" value="ECO:0007669"/>
    <property type="project" value="UniProtKB-SubCell"/>
</dbReference>
<evidence type="ECO:0000256" key="1">
    <source>
        <dbReference type="ARBA" id="ARBA00004123"/>
    </source>
</evidence>
<evidence type="ECO:0000256" key="2">
    <source>
        <dbReference type="ARBA" id="ARBA00023015"/>
    </source>
</evidence>
<sequence length="566" mass="59007">MVIVAISRPRGESNLEIAVFAGSAPGLGCFADVKSSYLKLNSMHPSGGSWVPGQSGSSPSPNDTFNPPSQASAGITYAVNDSLSPEAVGRDITNNTMRYSNSTQPGPSSATQPLQALAMEGAAIKAPSSSSSTVSNVSSEKVSDAEPRQYTTLTTSNVTTKTESSYYGASVAAAAAAAASVVSGETVASSTSASTSPSMAEVWSTPLGLGVELSHPAVSYHPPQHHHQLQPLQQHYMGFGGAAPALQHGHDVQNSPSMTDTTSAITVTSSSSNYLHHQHNQQAGSPPHPLVELQNASVGFHSPSGIEALAPGYPYNPRVPPALPFHGSPQGGRVCNPLAPVVPAQCHPAHSSATMAYHHHAQHFSDPTNPLLLNPPMVAFGGLEAPTATLGEKVDSPLTSRAVVGPTAVGGIAGAFEAMLPRSNPTTIGGGRGGRRGGGGGGRRRNTTPLPSVPYGADMPPPPPSIGTDSEGANSLDGREDETPEQKAEREKSRRQANNARERLRVREINDAFKELGQMINLHTGNSQPLTKLMILQQAVTVISGLEHEVRGGVFFLELRHGNRER</sequence>
<feature type="region of interest" description="Disordered" evidence="6">
    <location>
        <begin position="122"/>
        <end position="149"/>
    </location>
</feature>
<name>A0A158R6W5_TAEAS</name>
<dbReference type="GO" id="GO:0046983">
    <property type="term" value="F:protein dimerization activity"/>
    <property type="evidence" value="ECO:0007669"/>
    <property type="project" value="InterPro"/>
</dbReference>
<feature type="compositionally biased region" description="Basic and acidic residues" evidence="6">
    <location>
        <begin position="484"/>
        <end position="502"/>
    </location>
</feature>
<dbReference type="InterPro" id="IPR011598">
    <property type="entry name" value="bHLH_dom"/>
</dbReference>
<evidence type="ECO:0000256" key="5">
    <source>
        <dbReference type="ARBA" id="ARBA00023242"/>
    </source>
</evidence>
<gene>
    <name evidence="8" type="ORF">TASK_LOCUS1002</name>
</gene>
<protein>
    <submittedName>
        <fullName evidence="10">BHLH domain-containing protein</fullName>
    </submittedName>
</protein>
<reference evidence="10" key="1">
    <citation type="submission" date="2016-04" db="UniProtKB">
        <authorList>
            <consortium name="WormBaseParasite"/>
        </authorList>
    </citation>
    <scope>IDENTIFICATION</scope>
</reference>
<accession>A0A158R6W5</accession>
<evidence type="ECO:0000313" key="10">
    <source>
        <dbReference type="WBParaSite" id="TASK_0000100101-mRNA-1"/>
    </source>
</evidence>
<dbReference type="OrthoDB" id="10034090at2759"/>
<dbReference type="EMBL" id="UYRS01000182">
    <property type="protein sequence ID" value="VDK22282.1"/>
    <property type="molecule type" value="Genomic_DNA"/>
</dbReference>
<dbReference type="GO" id="GO:0005667">
    <property type="term" value="C:transcription regulator complex"/>
    <property type="evidence" value="ECO:0007669"/>
    <property type="project" value="TreeGrafter"/>
</dbReference>